<feature type="compositionally biased region" description="Low complexity" evidence="3">
    <location>
        <begin position="113"/>
        <end position="123"/>
    </location>
</feature>
<sequence length="499" mass="50466">MTTTGARAATAALGAALALVLAGCGSQVAPATVSQVTGTGALAPGAAGPDDAGTGTGTDPTGVTGGGPIDTGAGSAAGSGDVSSGGTTSSGTGSGPGGASGGGAGGAAGEGGPPAADPGQQGSCDGFANTTGVTDEAITLANVSDISGPVPGVFQAAQDGARAFAAYFNATSDICGRAIEVMALDSRADSAANQVAYTKACDEAFAAVGSMSVFDDGGAATAQGCGLPDLHALSVSQQVFECDTCFGTAAVTPDLQPLAVPQYLRTTYGAAADKVGVLYINVGTVPLASKRLAEAWEKGGLGVDYVQAIDVAEFNYAPYVQELKNRGIELVTYVGPYQHTIRMQQAMQQQGYRPKAFIQDQTIYDQTYVEEAGAAGEGTLVYTTTALLDDLRNKEVALYRSWLEQVRPGAVATIYGAYAWSATRLFVEQANRLGGRLTRASLVGALRKVSGWTGNGLHSPQQVGSKRSGDCMRFIQLDGGRWKQVSSGDYVCGDLVKVS</sequence>
<evidence type="ECO:0000313" key="6">
    <source>
        <dbReference type="EMBL" id="MDN4160607.1"/>
    </source>
</evidence>
<keyword evidence="2 4" id="KW-0732">Signal</keyword>
<dbReference type="SUPFAM" id="SSF53822">
    <property type="entry name" value="Periplasmic binding protein-like I"/>
    <property type="match status" value="1"/>
</dbReference>
<feature type="signal peptide" evidence="4">
    <location>
        <begin position="1"/>
        <end position="31"/>
    </location>
</feature>
<evidence type="ECO:0000256" key="1">
    <source>
        <dbReference type="ARBA" id="ARBA00010062"/>
    </source>
</evidence>
<reference evidence="6" key="1">
    <citation type="submission" date="2023-06" db="EMBL/GenBank/DDBJ databases">
        <title>Draft genome sequence of Nocardioides sp. SOB72.</title>
        <authorList>
            <person name="Zhang G."/>
        </authorList>
    </citation>
    <scope>NUCLEOTIDE SEQUENCE</scope>
    <source>
        <strain evidence="6">SOB72</strain>
    </source>
</reference>
<dbReference type="EMBL" id="JAUHJR010000001">
    <property type="protein sequence ID" value="MDN4160607.1"/>
    <property type="molecule type" value="Genomic_DNA"/>
</dbReference>
<proteinExistence type="inferred from homology"/>
<comment type="caution">
    <text evidence="6">The sequence shown here is derived from an EMBL/GenBank/DDBJ whole genome shotgun (WGS) entry which is preliminary data.</text>
</comment>
<feature type="chain" id="PRO_5046391097" evidence="4">
    <location>
        <begin position="32"/>
        <end position="499"/>
    </location>
</feature>
<evidence type="ECO:0000313" key="7">
    <source>
        <dbReference type="Proteomes" id="UP001168537"/>
    </source>
</evidence>
<dbReference type="RefSeq" id="WP_300959466.1">
    <property type="nucleotide sequence ID" value="NZ_JAUHJR010000001.1"/>
</dbReference>
<dbReference type="PANTHER" id="PTHR47235">
    <property type="entry name" value="BLR6548 PROTEIN"/>
    <property type="match status" value="1"/>
</dbReference>
<dbReference type="Gene3D" id="3.40.50.2300">
    <property type="match status" value="2"/>
</dbReference>
<evidence type="ECO:0000256" key="2">
    <source>
        <dbReference type="ARBA" id="ARBA00022729"/>
    </source>
</evidence>
<feature type="compositionally biased region" description="Gly residues" evidence="3">
    <location>
        <begin position="92"/>
        <end position="112"/>
    </location>
</feature>
<evidence type="ECO:0000259" key="5">
    <source>
        <dbReference type="Pfam" id="PF13458"/>
    </source>
</evidence>
<organism evidence="6 7">
    <name type="scientific">Nocardioides abyssi</name>
    <dbReference type="NCBI Taxonomy" id="3058370"/>
    <lineage>
        <taxon>Bacteria</taxon>
        <taxon>Bacillati</taxon>
        <taxon>Actinomycetota</taxon>
        <taxon>Actinomycetes</taxon>
        <taxon>Propionibacteriales</taxon>
        <taxon>Nocardioidaceae</taxon>
        <taxon>Nocardioides</taxon>
    </lineage>
</organism>
<feature type="domain" description="Leucine-binding protein" evidence="5">
    <location>
        <begin position="138"/>
        <end position="480"/>
    </location>
</feature>
<evidence type="ECO:0000256" key="3">
    <source>
        <dbReference type="SAM" id="MobiDB-lite"/>
    </source>
</evidence>
<comment type="similarity">
    <text evidence="1">Belongs to the leucine-binding protein family.</text>
</comment>
<accession>A0ABT8ER61</accession>
<protein>
    <submittedName>
        <fullName evidence="6">ABC transporter substrate-binding protein</fullName>
    </submittedName>
</protein>
<dbReference type="InterPro" id="IPR028081">
    <property type="entry name" value="Leu-bd"/>
</dbReference>
<dbReference type="PANTHER" id="PTHR47235:SF1">
    <property type="entry name" value="BLR6548 PROTEIN"/>
    <property type="match status" value="1"/>
</dbReference>
<feature type="compositionally biased region" description="Low complexity" evidence="3">
    <location>
        <begin position="70"/>
        <end position="91"/>
    </location>
</feature>
<feature type="region of interest" description="Disordered" evidence="3">
    <location>
        <begin position="42"/>
        <end position="129"/>
    </location>
</feature>
<feature type="compositionally biased region" description="Low complexity" evidence="3">
    <location>
        <begin position="42"/>
        <end position="62"/>
    </location>
</feature>
<dbReference type="Proteomes" id="UP001168537">
    <property type="component" value="Unassembled WGS sequence"/>
</dbReference>
<gene>
    <name evidence="6" type="ORF">QWY29_04525</name>
</gene>
<keyword evidence="7" id="KW-1185">Reference proteome</keyword>
<dbReference type="InterPro" id="IPR028082">
    <property type="entry name" value="Peripla_BP_I"/>
</dbReference>
<dbReference type="PROSITE" id="PS51257">
    <property type="entry name" value="PROKAR_LIPOPROTEIN"/>
    <property type="match status" value="1"/>
</dbReference>
<evidence type="ECO:0000256" key="4">
    <source>
        <dbReference type="SAM" id="SignalP"/>
    </source>
</evidence>
<name>A0ABT8ER61_9ACTN</name>
<dbReference type="Pfam" id="PF13458">
    <property type="entry name" value="Peripla_BP_6"/>
    <property type="match status" value="1"/>
</dbReference>